<feature type="transmembrane region" description="Helical" evidence="1">
    <location>
        <begin position="164"/>
        <end position="188"/>
    </location>
</feature>
<keyword evidence="1" id="KW-1133">Transmembrane helix</keyword>
<dbReference type="EMBL" id="JAJVKT010000041">
    <property type="protein sequence ID" value="MCE7511143.1"/>
    <property type="molecule type" value="Genomic_DNA"/>
</dbReference>
<sequence length="247" mass="24943">MHLMTALFWGLAGGSALLVGTLLGWFTKPPARVTAAVMAFGSGVLVSAIAFDLMDEALHKGGLLASAAGFLAGAAAFTGGAVILANHGARHRKRSNKSHTATASAALVIALGSVFDGIPESMVIGLSLLEGNGVSIPIVAAIFLSNVPEGLSSTVGMKRAGMSFGYVFGLWTTITLLCGLGAVGGYLLFDNAPAQYIAVAQGVAAGAMLAMIADTMIPEAFDETHNAAGLITAAGFTTAFILSHAFS</sequence>
<keyword evidence="1" id="KW-0812">Transmembrane</keyword>
<dbReference type="RefSeq" id="WP_080530211.1">
    <property type="nucleotide sequence ID" value="NZ_CBDDTQ010000003.1"/>
</dbReference>
<evidence type="ECO:0000313" key="3">
    <source>
        <dbReference type="Proteomes" id="UP001107961"/>
    </source>
</evidence>
<proteinExistence type="predicted"/>
<reference evidence="2" key="1">
    <citation type="submission" date="2022-01" db="EMBL/GenBank/DDBJ databases">
        <authorList>
            <person name="Karlyshev A.V."/>
            <person name="Jaspars M."/>
        </authorList>
    </citation>
    <scope>NUCLEOTIDE SEQUENCE</scope>
    <source>
        <strain evidence="2">AGSA3-2</strain>
    </source>
</reference>
<dbReference type="Proteomes" id="UP001107961">
    <property type="component" value="Unassembled WGS sequence"/>
</dbReference>
<feature type="transmembrane region" description="Helical" evidence="1">
    <location>
        <begin position="63"/>
        <end position="86"/>
    </location>
</feature>
<feature type="transmembrane region" description="Helical" evidence="1">
    <location>
        <begin position="33"/>
        <end position="51"/>
    </location>
</feature>
<accession>A0A9Q3W8M2</accession>
<protein>
    <submittedName>
        <fullName evidence="2">ZIP family zinc transporter</fullName>
    </submittedName>
</protein>
<evidence type="ECO:0000256" key="1">
    <source>
        <dbReference type="SAM" id="Phobius"/>
    </source>
</evidence>
<comment type="caution">
    <text evidence="2">The sequence shown here is derived from an EMBL/GenBank/DDBJ whole genome shotgun (WGS) entry which is preliminary data.</text>
</comment>
<keyword evidence="1" id="KW-0472">Membrane</keyword>
<dbReference type="KEGG" id="axe:P40_01270"/>
<gene>
    <name evidence="2" type="ORF">LZG35_21115</name>
</gene>
<name>A0A9Q3W8M2_9GAMM</name>
<feature type="transmembrane region" description="Helical" evidence="1">
    <location>
        <begin position="194"/>
        <end position="213"/>
    </location>
</feature>
<evidence type="ECO:0000313" key="2">
    <source>
        <dbReference type="EMBL" id="MCE7511143.1"/>
    </source>
</evidence>
<dbReference type="AlphaFoldDB" id="A0A9Q3W8M2"/>
<feature type="transmembrane region" description="Helical" evidence="1">
    <location>
        <begin position="225"/>
        <end position="246"/>
    </location>
</feature>
<organism evidence="2 3">
    <name type="scientific">Alloalcanivorax xenomutans</name>
    <dbReference type="NCBI Taxonomy" id="1094342"/>
    <lineage>
        <taxon>Bacteria</taxon>
        <taxon>Pseudomonadati</taxon>
        <taxon>Pseudomonadota</taxon>
        <taxon>Gammaproteobacteria</taxon>
        <taxon>Oceanospirillales</taxon>
        <taxon>Alcanivoracaceae</taxon>
        <taxon>Alloalcanivorax</taxon>
    </lineage>
</organism>
<keyword evidence="3" id="KW-1185">Reference proteome</keyword>
<feature type="transmembrane region" description="Helical" evidence="1">
    <location>
        <begin position="98"/>
        <end position="115"/>
    </location>
</feature>
<feature type="transmembrane region" description="Helical" evidence="1">
    <location>
        <begin position="6"/>
        <end position="26"/>
    </location>
</feature>